<proteinExistence type="predicted"/>
<evidence type="ECO:0000256" key="1">
    <source>
        <dbReference type="PROSITE-ProRule" id="PRU00325"/>
    </source>
</evidence>
<evidence type="ECO:0000313" key="3">
    <source>
        <dbReference type="EMBL" id="RYR31609.1"/>
    </source>
</evidence>
<accession>A0A445AYW1</accession>
<keyword evidence="1" id="KW-0479">Metal-binding</keyword>
<organism evidence="3 4">
    <name type="scientific">Arachis hypogaea</name>
    <name type="common">Peanut</name>
    <dbReference type="NCBI Taxonomy" id="3818"/>
    <lineage>
        <taxon>Eukaryota</taxon>
        <taxon>Viridiplantae</taxon>
        <taxon>Streptophyta</taxon>
        <taxon>Embryophyta</taxon>
        <taxon>Tracheophyta</taxon>
        <taxon>Spermatophyta</taxon>
        <taxon>Magnoliopsida</taxon>
        <taxon>eudicotyledons</taxon>
        <taxon>Gunneridae</taxon>
        <taxon>Pentapetalae</taxon>
        <taxon>rosids</taxon>
        <taxon>fabids</taxon>
        <taxon>Fabales</taxon>
        <taxon>Fabaceae</taxon>
        <taxon>Papilionoideae</taxon>
        <taxon>50 kb inversion clade</taxon>
        <taxon>dalbergioids sensu lato</taxon>
        <taxon>Dalbergieae</taxon>
        <taxon>Pterocarpus clade</taxon>
        <taxon>Arachis</taxon>
    </lineage>
</organism>
<name>A0A445AYW1_ARAHY</name>
<gene>
    <name evidence="3" type="ORF">Ahy_B01g056440</name>
</gene>
<protein>
    <recommendedName>
        <fullName evidence="2">SWIM-type domain-containing protein</fullName>
    </recommendedName>
</protein>
<keyword evidence="1" id="KW-0863">Zinc-finger</keyword>
<comment type="caution">
    <text evidence="3">The sequence shown here is derived from an EMBL/GenBank/DDBJ whole genome shotgun (WGS) entry which is preliminary data.</text>
</comment>
<dbReference type="GO" id="GO:0008270">
    <property type="term" value="F:zinc ion binding"/>
    <property type="evidence" value="ECO:0007669"/>
    <property type="project" value="UniProtKB-KW"/>
</dbReference>
<feature type="domain" description="SWIM-type" evidence="2">
    <location>
        <begin position="51"/>
        <end position="101"/>
    </location>
</feature>
<sequence>MNGEPVQMNRPTESTFQQIFRDTKRNWEPRCKKESRNWHAIRAKDTGYEKFEVHGRLTNHVIDLEKRRCTCRFWILTSYISQPSSSRISCVHACTTLVRVNKYPEDFCHKLITIKSYKETYKYHNNPIPGQLFWE</sequence>
<keyword evidence="1" id="KW-0862">Zinc</keyword>
<dbReference type="Proteomes" id="UP000289738">
    <property type="component" value="Chromosome B01"/>
</dbReference>
<reference evidence="3 4" key="1">
    <citation type="submission" date="2019-01" db="EMBL/GenBank/DDBJ databases">
        <title>Sequencing of cultivated peanut Arachis hypogaea provides insights into genome evolution and oil improvement.</title>
        <authorList>
            <person name="Chen X."/>
        </authorList>
    </citation>
    <scope>NUCLEOTIDE SEQUENCE [LARGE SCALE GENOMIC DNA]</scope>
    <source>
        <strain evidence="4">cv. Fuhuasheng</strain>
        <tissue evidence="3">Leaves</tissue>
    </source>
</reference>
<keyword evidence="4" id="KW-1185">Reference proteome</keyword>
<dbReference type="InterPro" id="IPR007527">
    <property type="entry name" value="Znf_SWIM"/>
</dbReference>
<evidence type="ECO:0000313" key="4">
    <source>
        <dbReference type="Proteomes" id="UP000289738"/>
    </source>
</evidence>
<dbReference type="AlphaFoldDB" id="A0A445AYW1"/>
<evidence type="ECO:0000259" key="2">
    <source>
        <dbReference type="PROSITE" id="PS50966"/>
    </source>
</evidence>
<dbReference type="PROSITE" id="PS50966">
    <property type="entry name" value="ZF_SWIM"/>
    <property type="match status" value="1"/>
</dbReference>
<dbReference type="EMBL" id="SDMP01000011">
    <property type="protein sequence ID" value="RYR31609.1"/>
    <property type="molecule type" value="Genomic_DNA"/>
</dbReference>